<proteinExistence type="predicted"/>
<accession>L2GUE5</accession>
<gene>
    <name evidence="2" type="ORF">VCUG_01596</name>
</gene>
<dbReference type="Proteomes" id="UP000011081">
    <property type="component" value="Unassembled WGS sequence"/>
</dbReference>
<reference evidence="3" key="1">
    <citation type="submission" date="2011-03" db="EMBL/GenBank/DDBJ databases">
        <title>The genome sequence of Vavraia culicis strain floridensis.</title>
        <authorList>
            <consortium name="The Broad Institute Genome Sequencing Platform"/>
            <person name="Cuomo C."/>
            <person name="Becnel J."/>
            <person name="Sanscrainte N."/>
            <person name="Young S.K."/>
            <person name="Zeng Q."/>
            <person name="Gargeya S."/>
            <person name="Fitzgerald M."/>
            <person name="Haas B."/>
            <person name="Abouelleil A."/>
            <person name="Alvarado L."/>
            <person name="Arachchi H.M."/>
            <person name="Berlin A."/>
            <person name="Chapman S.B."/>
            <person name="Gearin G."/>
            <person name="Goldberg J."/>
            <person name="Griggs A."/>
            <person name="Gujja S."/>
            <person name="Hansen M."/>
            <person name="Heiman D."/>
            <person name="Howarth C."/>
            <person name="Larimer J."/>
            <person name="Lui A."/>
            <person name="MacDonald P.J.P."/>
            <person name="McCowen C."/>
            <person name="Montmayeur A."/>
            <person name="Murphy C."/>
            <person name="Neiman D."/>
            <person name="Pearson M."/>
            <person name="Priest M."/>
            <person name="Roberts A."/>
            <person name="Saif S."/>
            <person name="Shea T."/>
            <person name="Sisk P."/>
            <person name="Stolte C."/>
            <person name="Sykes S."/>
            <person name="Wortman J."/>
            <person name="Nusbaum C."/>
            <person name="Birren B."/>
        </authorList>
    </citation>
    <scope>NUCLEOTIDE SEQUENCE [LARGE SCALE GENOMIC DNA]</scope>
    <source>
        <strain evidence="3">floridensis</strain>
    </source>
</reference>
<dbReference type="HOGENOM" id="CLU_1620309_0_0_1"/>
<evidence type="ECO:0000313" key="2">
    <source>
        <dbReference type="EMBL" id="ELA46898.1"/>
    </source>
</evidence>
<dbReference type="RefSeq" id="XP_008074615.1">
    <property type="nucleotide sequence ID" value="XM_008076424.1"/>
</dbReference>
<feature type="transmembrane region" description="Helical" evidence="1">
    <location>
        <begin position="83"/>
        <end position="103"/>
    </location>
</feature>
<evidence type="ECO:0000313" key="3">
    <source>
        <dbReference type="Proteomes" id="UP000011081"/>
    </source>
</evidence>
<sequence length="164" mass="19393">MSQEMVKERFYTRLRLGAIVRQRVKTLVPVTNELFCKEEAPSANNKQIIFLNNFAPHTLLQTRYNVVYLSHFLVPFFFKFFDTFLKVVSVFFDFVDLFVNFCIKFLNYQINNRKFLCYFGEIAFFIVFSSAVLIRTRHYSAALNAHKPKARCETEKYFGTRSSA</sequence>
<dbReference type="VEuPathDB" id="MicrosporidiaDB:VCUG_01596"/>
<dbReference type="EMBL" id="GL877429">
    <property type="protein sequence ID" value="ELA46898.1"/>
    <property type="molecule type" value="Genomic_DNA"/>
</dbReference>
<keyword evidence="1" id="KW-0472">Membrane</keyword>
<name>L2GUE5_VAVCU</name>
<dbReference type="GeneID" id="19879472"/>
<keyword evidence="3" id="KW-1185">Reference proteome</keyword>
<dbReference type="AlphaFoldDB" id="L2GUE5"/>
<keyword evidence="1" id="KW-0812">Transmembrane</keyword>
<keyword evidence="1" id="KW-1133">Transmembrane helix</keyword>
<evidence type="ECO:0000256" key="1">
    <source>
        <dbReference type="SAM" id="Phobius"/>
    </source>
</evidence>
<dbReference type="InParanoid" id="L2GUE5"/>
<feature type="transmembrane region" description="Helical" evidence="1">
    <location>
        <begin position="115"/>
        <end position="134"/>
    </location>
</feature>
<protein>
    <submittedName>
        <fullName evidence="2">Uncharacterized protein</fullName>
    </submittedName>
</protein>
<organism evidence="2 3">
    <name type="scientific">Vavraia culicis (isolate floridensis)</name>
    <name type="common">Microsporidian parasite</name>
    <dbReference type="NCBI Taxonomy" id="948595"/>
    <lineage>
        <taxon>Eukaryota</taxon>
        <taxon>Fungi</taxon>
        <taxon>Fungi incertae sedis</taxon>
        <taxon>Microsporidia</taxon>
        <taxon>Pleistophoridae</taxon>
        <taxon>Vavraia</taxon>
    </lineage>
</organism>